<feature type="region of interest" description="Disordered" evidence="1">
    <location>
        <begin position="69"/>
        <end position="305"/>
    </location>
</feature>
<sequence>MTKVHRCRLLRYSLVAQLRECNQFASNSQPVKMSRKRYNAYLEPSPAKRGRNNPSRGLPRTTAWRYKTGQIGGQQGQQQPEEFNPVEEPRQQAANDDVQENFETEQEANSASPPPEQRLSHERGSDPRESSSSERDQGSQPAADSASQGEVSQPNDSCTDDSFSELDEILDRELGSDISFNEMSVQSNHSREESEHARSSSSHISDVVSEPQDHDETSSSGDHDDSSQTEDAIGPSSENNDSFSELDHILDVSQLGSNTSLNDMSGECVVVDENNSEEEGERSSYTNSEISDPQDNVFPRPSSADENEMWMNDLFEENDRNNQEAPAENNQDHHNETHEDGMPGGELEYSKVSEVTCKSCQKVHCISDLNKCTFFIMFDLPLQIEVLLSQEGMLESLKNPLDLKNDEQPRVMKDVYDAEMYQKFIDFVRSLNLNVIVCAVVLMHQLDLVCKESGNTVVLIHAIGVYIHLRTAVLEIPTMNIVDGMVLEYFHAAAHGVTKWFVDAWLGDYGADVPFYFGKPENKKKLDKLLMSIHLPVEARKGARPISDVGNWTGRDYENFFLYLSVVVLTDVLPRRYLQHWSLFVQGMHFLLQAEVTEYYLLEGGRLLKEFGCMTSDLYPENFMTYNLHIVSFHLAENCKRWGPLFAINGYSFEDGNRIVKSKIHASKGIASQVCRSYSQSQALEILRAHVGSASSKKFQNDIEKKAVASCIYVGGDKYFSGIKQKTFSPTLQESFLFNQKSVDVSSFILVTKLVHQGCVYTPFKVQSTRTSNSIALLKNRDIVLIDKIIVSETLSEGYLIARKVRCAPYSVMPGVRPNEAFLQKISGFHAESVIISPLELSIVCARLTVPHGDFLIKVPNMYNTS</sequence>
<proteinExistence type="predicted"/>
<name>A0AAV7XB25_9NEOP</name>
<feature type="compositionally biased region" description="Low complexity" evidence="1">
    <location>
        <begin position="199"/>
        <end position="210"/>
    </location>
</feature>
<feature type="compositionally biased region" description="Basic and acidic residues" evidence="1">
    <location>
        <begin position="211"/>
        <end position="226"/>
    </location>
</feature>
<dbReference type="AlphaFoldDB" id="A0AAV7XB25"/>
<feature type="compositionally biased region" description="Basic and acidic residues" evidence="1">
    <location>
        <begin position="189"/>
        <end position="198"/>
    </location>
</feature>
<evidence type="ECO:0000313" key="2">
    <source>
        <dbReference type="EMBL" id="KAJ1523185.1"/>
    </source>
</evidence>
<feature type="compositionally biased region" description="Basic and acidic residues" evidence="1">
    <location>
        <begin position="330"/>
        <end position="341"/>
    </location>
</feature>
<dbReference type="PANTHER" id="PTHR46579">
    <property type="entry name" value="F5/8 TYPE C DOMAIN-CONTAINING PROTEIN-RELATED"/>
    <property type="match status" value="1"/>
</dbReference>
<keyword evidence="3" id="KW-1185">Reference proteome</keyword>
<organism evidence="2 3">
    <name type="scientific">Megalurothrips usitatus</name>
    <name type="common">bean blossom thrips</name>
    <dbReference type="NCBI Taxonomy" id="439358"/>
    <lineage>
        <taxon>Eukaryota</taxon>
        <taxon>Metazoa</taxon>
        <taxon>Ecdysozoa</taxon>
        <taxon>Arthropoda</taxon>
        <taxon>Hexapoda</taxon>
        <taxon>Insecta</taxon>
        <taxon>Pterygota</taxon>
        <taxon>Neoptera</taxon>
        <taxon>Paraneoptera</taxon>
        <taxon>Thysanoptera</taxon>
        <taxon>Terebrantia</taxon>
        <taxon>Thripoidea</taxon>
        <taxon>Thripidae</taxon>
        <taxon>Megalurothrips</taxon>
    </lineage>
</organism>
<feature type="compositionally biased region" description="Acidic residues" evidence="1">
    <location>
        <begin position="158"/>
        <end position="168"/>
    </location>
</feature>
<dbReference type="Proteomes" id="UP001075354">
    <property type="component" value="Chromosome 10"/>
</dbReference>
<evidence type="ECO:0000256" key="1">
    <source>
        <dbReference type="SAM" id="MobiDB-lite"/>
    </source>
</evidence>
<dbReference type="EMBL" id="JAPTSV010000010">
    <property type="protein sequence ID" value="KAJ1523185.1"/>
    <property type="molecule type" value="Genomic_DNA"/>
</dbReference>
<protein>
    <submittedName>
        <fullName evidence="2">Uncharacterized protein</fullName>
    </submittedName>
</protein>
<evidence type="ECO:0000313" key="3">
    <source>
        <dbReference type="Proteomes" id="UP001075354"/>
    </source>
</evidence>
<comment type="caution">
    <text evidence="2">The sequence shown here is derived from an EMBL/GenBank/DDBJ whole genome shotgun (WGS) entry which is preliminary data.</text>
</comment>
<feature type="compositionally biased region" description="Acidic residues" evidence="1">
    <location>
        <begin position="97"/>
        <end position="106"/>
    </location>
</feature>
<gene>
    <name evidence="2" type="ORF">ONE63_001074</name>
</gene>
<feature type="region of interest" description="Disordered" evidence="1">
    <location>
        <begin position="322"/>
        <end position="346"/>
    </location>
</feature>
<feature type="compositionally biased region" description="Basic and acidic residues" evidence="1">
    <location>
        <begin position="118"/>
        <end position="137"/>
    </location>
</feature>
<accession>A0AAV7XB25</accession>
<reference evidence="2" key="1">
    <citation type="submission" date="2022-12" db="EMBL/GenBank/DDBJ databases">
        <title>Chromosome-level genome assembly of the bean flower thrips Megalurothrips usitatus.</title>
        <authorList>
            <person name="Ma L."/>
            <person name="Liu Q."/>
            <person name="Li H."/>
            <person name="Cai W."/>
        </authorList>
    </citation>
    <scope>NUCLEOTIDE SEQUENCE</scope>
    <source>
        <strain evidence="2">Cailab_2022a</strain>
    </source>
</reference>
<feature type="compositionally biased region" description="Polar residues" evidence="1">
    <location>
        <begin position="285"/>
        <end position="294"/>
    </location>
</feature>
<dbReference type="PANTHER" id="PTHR46579:SF1">
    <property type="entry name" value="F5_8 TYPE C DOMAIN-CONTAINING PROTEIN"/>
    <property type="match status" value="1"/>
</dbReference>
<feature type="compositionally biased region" description="Polar residues" evidence="1">
    <location>
        <begin position="138"/>
        <end position="157"/>
    </location>
</feature>
<feature type="compositionally biased region" description="Polar residues" evidence="1">
    <location>
        <begin position="254"/>
        <end position="263"/>
    </location>
</feature>